<dbReference type="HOGENOM" id="CLU_2533189_0_0_1"/>
<sequence length="84" mass="9213">VASNDCADNVDGNNDEPESSYIDVVSICEKSPHITHTEHDNEPMEKSNDSPRGEDSAKESLPQAIRAVHPSKTCGELSDHVLRR</sequence>
<feature type="compositionally biased region" description="Basic and acidic residues" evidence="1">
    <location>
        <begin position="30"/>
        <end position="58"/>
    </location>
</feature>
<dbReference type="Proteomes" id="UP000008144">
    <property type="component" value="Chromosome 2"/>
</dbReference>
<reference evidence="2" key="2">
    <citation type="journal article" date="2008" name="Genome Biol.">
        <title>Improved genome assembly and evidence-based global gene model set for the chordate Ciona intestinalis: new insight into intron and operon populations.</title>
        <authorList>
            <person name="Satou Y."/>
            <person name="Mineta K."/>
            <person name="Ogasawara M."/>
            <person name="Sasakura Y."/>
            <person name="Shoguchi E."/>
            <person name="Ueno K."/>
            <person name="Yamada L."/>
            <person name="Matsumoto J."/>
            <person name="Wasserscheid J."/>
            <person name="Dewar K."/>
            <person name="Wiley G.B."/>
            <person name="Macmil S.L."/>
            <person name="Roe B.A."/>
            <person name="Zeller R.W."/>
            <person name="Hastings K.E."/>
            <person name="Lemaire P."/>
            <person name="Lindquist E."/>
            <person name="Endo T."/>
            <person name="Hotta K."/>
            <person name="Inaba K."/>
        </authorList>
    </citation>
    <scope>NUCLEOTIDE SEQUENCE [LARGE SCALE GENOMIC DNA]</scope>
    <source>
        <strain evidence="2">wild type</strain>
    </source>
</reference>
<feature type="region of interest" description="Disordered" evidence="1">
    <location>
        <begin position="1"/>
        <end position="20"/>
    </location>
</feature>
<evidence type="ECO:0000313" key="3">
    <source>
        <dbReference type="Proteomes" id="UP000008144"/>
    </source>
</evidence>
<protein>
    <submittedName>
        <fullName evidence="2">Uncharacterized protein</fullName>
    </submittedName>
</protein>
<organism evidence="2 3">
    <name type="scientific">Ciona intestinalis</name>
    <name type="common">Transparent sea squirt</name>
    <name type="synonym">Ascidia intestinalis</name>
    <dbReference type="NCBI Taxonomy" id="7719"/>
    <lineage>
        <taxon>Eukaryota</taxon>
        <taxon>Metazoa</taxon>
        <taxon>Chordata</taxon>
        <taxon>Tunicata</taxon>
        <taxon>Ascidiacea</taxon>
        <taxon>Phlebobranchia</taxon>
        <taxon>Cionidae</taxon>
        <taxon>Ciona</taxon>
    </lineage>
</organism>
<reference evidence="3" key="1">
    <citation type="journal article" date="2002" name="Science">
        <title>The draft genome of Ciona intestinalis: insights into chordate and vertebrate origins.</title>
        <authorList>
            <person name="Dehal P."/>
            <person name="Satou Y."/>
            <person name="Campbell R.K."/>
            <person name="Chapman J."/>
            <person name="Degnan B."/>
            <person name="De Tomaso A."/>
            <person name="Davidson B."/>
            <person name="Di Gregorio A."/>
            <person name="Gelpke M."/>
            <person name="Goodstein D.M."/>
            <person name="Harafuji N."/>
            <person name="Hastings K.E."/>
            <person name="Ho I."/>
            <person name="Hotta K."/>
            <person name="Huang W."/>
            <person name="Kawashima T."/>
            <person name="Lemaire P."/>
            <person name="Martinez D."/>
            <person name="Meinertzhagen I.A."/>
            <person name="Necula S."/>
            <person name="Nonaka M."/>
            <person name="Putnam N."/>
            <person name="Rash S."/>
            <person name="Saiga H."/>
            <person name="Satake M."/>
            <person name="Terry A."/>
            <person name="Yamada L."/>
            <person name="Wang H.G."/>
            <person name="Awazu S."/>
            <person name="Azumi K."/>
            <person name="Boore J."/>
            <person name="Branno M."/>
            <person name="Chin-Bow S."/>
            <person name="DeSantis R."/>
            <person name="Doyle S."/>
            <person name="Francino P."/>
            <person name="Keys D.N."/>
            <person name="Haga S."/>
            <person name="Hayashi H."/>
            <person name="Hino K."/>
            <person name="Imai K.S."/>
            <person name="Inaba K."/>
            <person name="Kano S."/>
            <person name="Kobayashi K."/>
            <person name="Kobayashi M."/>
            <person name="Lee B.I."/>
            <person name="Makabe K.W."/>
            <person name="Manohar C."/>
            <person name="Matassi G."/>
            <person name="Medina M."/>
            <person name="Mochizuki Y."/>
            <person name="Mount S."/>
            <person name="Morishita T."/>
            <person name="Miura S."/>
            <person name="Nakayama A."/>
            <person name="Nishizaka S."/>
            <person name="Nomoto H."/>
            <person name="Ohta F."/>
            <person name="Oishi K."/>
            <person name="Rigoutsos I."/>
            <person name="Sano M."/>
            <person name="Sasaki A."/>
            <person name="Sasakura Y."/>
            <person name="Shoguchi E."/>
            <person name="Shin-i T."/>
            <person name="Spagnuolo A."/>
            <person name="Stainier D."/>
            <person name="Suzuki M.M."/>
            <person name="Tassy O."/>
            <person name="Takatori N."/>
            <person name="Tokuoka M."/>
            <person name="Yagi K."/>
            <person name="Yoshizaki F."/>
            <person name="Wada S."/>
            <person name="Zhang C."/>
            <person name="Hyatt P.D."/>
            <person name="Larimer F."/>
            <person name="Detter C."/>
            <person name="Doggett N."/>
            <person name="Glavina T."/>
            <person name="Hawkins T."/>
            <person name="Richardson P."/>
            <person name="Lucas S."/>
            <person name="Kohara Y."/>
            <person name="Levine M."/>
            <person name="Satoh N."/>
            <person name="Rokhsar D.S."/>
        </authorList>
    </citation>
    <scope>NUCLEOTIDE SEQUENCE [LARGE SCALE GENOMIC DNA]</scope>
</reference>
<proteinExistence type="predicted"/>
<reference evidence="2" key="4">
    <citation type="submission" date="2025-09" db="UniProtKB">
        <authorList>
            <consortium name="Ensembl"/>
        </authorList>
    </citation>
    <scope>IDENTIFICATION</scope>
</reference>
<dbReference type="EMBL" id="EAAA01001367">
    <property type="status" value="NOT_ANNOTATED_CDS"/>
    <property type="molecule type" value="Genomic_DNA"/>
</dbReference>
<accession>F7AQX3</accession>
<reference evidence="2" key="3">
    <citation type="submission" date="2025-08" db="UniProtKB">
        <authorList>
            <consortium name="Ensembl"/>
        </authorList>
    </citation>
    <scope>IDENTIFICATION</scope>
</reference>
<name>F7AQX3_CIOIN</name>
<evidence type="ECO:0000313" key="2">
    <source>
        <dbReference type="Ensembl" id="ENSCINP00000022115.1"/>
    </source>
</evidence>
<evidence type="ECO:0000256" key="1">
    <source>
        <dbReference type="SAM" id="MobiDB-lite"/>
    </source>
</evidence>
<feature type="region of interest" description="Disordered" evidence="1">
    <location>
        <begin position="30"/>
        <end position="84"/>
    </location>
</feature>
<keyword evidence="3" id="KW-1185">Reference proteome</keyword>
<dbReference type="Ensembl" id="ENSCINT00000022361.1">
    <property type="protein sequence ID" value="ENSCINP00000022115.1"/>
    <property type="gene ID" value="ENSCING00000011613.1"/>
</dbReference>
<dbReference type="InParanoid" id="F7AQX3"/>
<dbReference type="AlphaFoldDB" id="F7AQX3"/>